<evidence type="ECO:0000313" key="5">
    <source>
        <dbReference type="Proteomes" id="UP000255207"/>
    </source>
</evidence>
<dbReference type="EMBL" id="QQTP01000018">
    <property type="protein sequence ID" value="RDJ20512.1"/>
    <property type="molecule type" value="Genomic_DNA"/>
</dbReference>
<feature type="transmembrane region" description="Helical" evidence="3">
    <location>
        <begin position="133"/>
        <end position="156"/>
    </location>
</feature>
<evidence type="ECO:0000256" key="1">
    <source>
        <dbReference type="ARBA" id="ARBA00010692"/>
    </source>
</evidence>
<dbReference type="GO" id="GO:0005886">
    <property type="term" value="C:plasma membrane"/>
    <property type="evidence" value="ECO:0007669"/>
    <property type="project" value="UniProtKB-SubCell"/>
</dbReference>
<dbReference type="Proteomes" id="UP000255207">
    <property type="component" value="Unassembled WGS sequence"/>
</dbReference>
<dbReference type="AlphaFoldDB" id="A0A370L0X5"/>
<keyword evidence="3" id="KW-1133">Transmembrane helix</keyword>
<protein>
    <recommendedName>
        <fullName evidence="2">Biotin transporter</fullName>
    </recommendedName>
</protein>
<keyword evidence="2" id="KW-0813">Transport</keyword>
<evidence type="ECO:0000256" key="2">
    <source>
        <dbReference type="PIRNR" id="PIRNR016661"/>
    </source>
</evidence>
<keyword evidence="5" id="KW-1185">Reference proteome</keyword>
<feature type="transmembrane region" description="Helical" evidence="3">
    <location>
        <begin position="57"/>
        <end position="80"/>
    </location>
</feature>
<dbReference type="InterPro" id="IPR003784">
    <property type="entry name" value="BioY"/>
</dbReference>
<dbReference type="PIRSF" id="PIRSF016661">
    <property type="entry name" value="BioY"/>
    <property type="match status" value="1"/>
</dbReference>
<comment type="caution">
    <text evidence="4">The sequence shown here is derived from an EMBL/GenBank/DDBJ whole genome shotgun (WGS) entry which is preliminary data.</text>
</comment>
<feature type="transmembrane region" description="Helical" evidence="3">
    <location>
        <begin position="162"/>
        <end position="187"/>
    </location>
</feature>
<comment type="subcellular location">
    <subcellularLocation>
        <location evidence="2">Cell membrane</location>
        <topology evidence="2">Multi-pass membrane protein</topology>
    </subcellularLocation>
</comment>
<dbReference type="GO" id="GO:0015225">
    <property type="term" value="F:biotin transmembrane transporter activity"/>
    <property type="evidence" value="ECO:0007669"/>
    <property type="project" value="UniProtKB-UniRule"/>
</dbReference>
<accession>A0A370L0X5</accession>
<evidence type="ECO:0000313" key="4">
    <source>
        <dbReference type="EMBL" id="RDJ20512.1"/>
    </source>
</evidence>
<dbReference type="Gene3D" id="1.10.1760.20">
    <property type="match status" value="1"/>
</dbReference>
<keyword evidence="2" id="KW-1003">Cell membrane</keyword>
<sequence length="197" mass="20244">MNDISYAPVRPGFSPLALANRSLPMQVAAVLLGTLVLALASRLSVPMVPVPMTMQTLAVTLIGAFYGWRLGVLTIVAWLLEGAAGLPVLSNGASGLAYMMGPTGGYLVAFPFAAALVGWLAERGWNGSSLPRAFAAMLLGNLVCLAFGAAWLATLIGVERALLAGVVPFILGAIVKSALGAAVLRAFSRPLPGADRA</sequence>
<evidence type="ECO:0000256" key="3">
    <source>
        <dbReference type="SAM" id="Phobius"/>
    </source>
</evidence>
<feature type="transmembrane region" description="Helical" evidence="3">
    <location>
        <begin position="23"/>
        <end position="45"/>
    </location>
</feature>
<dbReference type="PANTHER" id="PTHR34295:SF1">
    <property type="entry name" value="BIOTIN TRANSPORTER BIOY"/>
    <property type="match status" value="1"/>
</dbReference>
<keyword evidence="3" id="KW-0812">Transmembrane</keyword>
<dbReference type="Pfam" id="PF02632">
    <property type="entry name" value="BioY"/>
    <property type="match status" value="1"/>
</dbReference>
<dbReference type="PANTHER" id="PTHR34295">
    <property type="entry name" value="BIOTIN TRANSPORTER BIOY"/>
    <property type="match status" value="1"/>
</dbReference>
<feature type="transmembrane region" description="Helical" evidence="3">
    <location>
        <begin position="100"/>
        <end position="121"/>
    </location>
</feature>
<proteinExistence type="inferred from homology"/>
<gene>
    <name evidence="4" type="ORF">DWE98_24430</name>
</gene>
<comment type="similarity">
    <text evidence="1 2">Belongs to the BioY family.</text>
</comment>
<organism evidence="4 5">
    <name type="scientific">Bosea caraganae</name>
    <dbReference type="NCBI Taxonomy" id="2763117"/>
    <lineage>
        <taxon>Bacteria</taxon>
        <taxon>Pseudomonadati</taxon>
        <taxon>Pseudomonadota</taxon>
        <taxon>Alphaproteobacteria</taxon>
        <taxon>Hyphomicrobiales</taxon>
        <taxon>Boseaceae</taxon>
        <taxon>Bosea</taxon>
    </lineage>
</organism>
<dbReference type="OrthoDB" id="9803495at2"/>
<dbReference type="RefSeq" id="WP_114831967.1">
    <property type="nucleotide sequence ID" value="NZ_QQTO01000010.1"/>
</dbReference>
<keyword evidence="2 3" id="KW-0472">Membrane</keyword>
<name>A0A370L0X5_9HYPH</name>
<reference evidence="5" key="1">
    <citation type="submission" date="2018-07" db="EMBL/GenBank/DDBJ databases">
        <authorList>
            <person name="Safronova V.I."/>
            <person name="Chirak E.R."/>
            <person name="Sazanova A.L."/>
        </authorList>
    </citation>
    <scope>NUCLEOTIDE SEQUENCE [LARGE SCALE GENOMIC DNA]</scope>
    <source>
        <strain evidence="5">RCAM04685</strain>
    </source>
</reference>